<organism evidence="2 3">
    <name type="scientific">Spirosoma linguale (strain ATCC 33905 / DSM 74 / LMG 10896 / Claus 1)</name>
    <dbReference type="NCBI Taxonomy" id="504472"/>
    <lineage>
        <taxon>Bacteria</taxon>
        <taxon>Pseudomonadati</taxon>
        <taxon>Bacteroidota</taxon>
        <taxon>Cytophagia</taxon>
        <taxon>Cytophagales</taxon>
        <taxon>Cytophagaceae</taxon>
        <taxon>Spirosoma</taxon>
    </lineage>
</organism>
<dbReference type="KEGG" id="sli:Slin_1549"/>
<feature type="transmembrane region" description="Helical" evidence="1">
    <location>
        <begin position="85"/>
        <end position="111"/>
    </location>
</feature>
<dbReference type="RefSeq" id="WP_012926149.1">
    <property type="nucleotide sequence ID" value="NC_013730.1"/>
</dbReference>
<keyword evidence="1" id="KW-0472">Membrane</keyword>
<dbReference type="EMBL" id="CP001769">
    <property type="protein sequence ID" value="ADB37598.1"/>
    <property type="molecule type" value="Genomic_DNA"/>
</dbReference>
<evidence type="ECO:0000313" key="2">
    <source>
        <dbReference type="EMBL" id="ADB37598.1"/>
    </source>
</evidence>
<keyword evidence="1" id="KW-0812">Transmembrane</keyword>
<evidence type="ECO:0000313" key="3">
    <source>
        <dbReference type="Proteomes" id="UP000002028"/>
    </source>
</evidence>
<accession>D2QNZ2</accession>
<sequence length="156" mass="16281">MKAFIKDNAIKSTVANMIIGAIIPSLVLLSDSVVQVKGPTPNLLSVLLPGVFMAAFMTTIITFGVMTSQRKNGQLTPALAPSTSWIVPALLNGVAIGLLFALPALLILKGIKMVMANEPLPKLSVILISALIGALTGFLASFVAVKRAIKLQSTSV</sequence>
<dbReference type="AlphaFoldDB" id="D2QNZ2"/>
<proteinExistence type="predicted"/>
<protein>
    <submittedName>
        <fullName evidence="2">Uncharacterized protein</fullName>
    </submittedName>
</protein>
<feature type="transmembrane region" description="Helical" evidence="1">
    <location>
        <begin position="42"/>
        <end position="65"/>
    </location>
</feature>
<evidence type="ECO:0000256" key="1">
    <source>
        <dbReference type="SAM" id="Phobius"/>
    </source>
</evidence>
<reference evidence="2 3" key="1">
    <citation type="journal article" date="2010" name="Stand. Genomic Sci.">
        <title>Complete genome sequence of Spirosoma linguale type strain (1).</title>
        <authorList>
            <person name="Lail K."/>
            <person name="Sikorski J."/>
            <person name="Saunders E."/>
            <person name="Lapidus A."/>
            <person name="Glavina Del Rio T."/>
            <person name="Copeland A."/>
            <person name="Tice H."/>
            <person name="Cheng J.-F."/>
            <person name="Lucas S."/>
            <person name="Nolan M."/>
            <person name="Bruce D."/>
            <person name="Goodwin L."/>
            <person name="Pitluck S."/>
            <person name="Ivanova N."/>
            <person name="Mavromatis K."/>
            <person name="Ovchinnikova G."/>
            <person name="Pati A."/>
            <person name="Chen A."/>
            <person name="Palaniappan K."/>
            <person name="Land M."/>
            <person name="Hauser L."/>
            <person name="Chang Y.-J."/>
            <person name="Jeffries C.D."/>
            <person name="Chain P."/>
            <person name="Brettin T."/>
            <person name="Detter J.C."/>
            <person name="Schuetze A."/>
            <person name="Rohde M."/>
            <person name="Tindall B.J."/>
            <person name="Goeker M."/>
            <person name="Bristow J."/>
            <person name="Eisen J.A."/>
            <person name="Markowitz V."/>
            <person name="Hugenholtz P."/>
            <person name="Kyrpides N.C."/>
            <person name="Klenk H.-P."/>
            <person name="Chen F."/>
        </authorList>
    </citation>
    <scope>NUCLEOTIDE SEQUENCE [LARGE SCALE GENOMIC DNA]</scope>
    <source>
        <strain evidence="3">ATCC 33905 / DSM 74 / LMG 10896 / Claus 1</strain>
    </source>
</reference>
<dbReference type="STRING" id="504472.Slin_1549"/>
<keyword evidence="3" id="KW-1185">Reference proteome</keyword>
<name>D2QNZ2_SPILD</name>
<gene>
    <name evidence="2" type="ordered locus">Slin_1549</name>
</gene>
<feature type="transmembrane region" description="Helical" evidence="1">
    <location>
        <begin position="12"/>
        <end position="30"/>
    </location>
</feature>
<feature type="transmembrane region" description="Helical" evidence="1">
    <location>
        <begin position="123"/>
        <end position="145"/>
    </location>
</feature>
<dbReference type="HOGENOM" id="CLU_1685476_0_0_10"/>
<keyword evidence="1" id="KW-1133">Transmembrane helix</keyword>
<dbReference type="Proteomes" id="UP000002028">
    <property type="component" value="Chromosome"/>
</dbReference>